<name>A0AAV7N487_PLEWA</name>
<keyword evidence="3" id="KW-1185">Reference proteome</keyword>
<sequence length="145" mass="16582">MPLTLLDPAYRMAEVAYGVYGKRDEDKAVLKEERDWQLENTEEGEDVQAVRGSGQPEKASGPAVKGRKALLTQETETGWERPFHLPTYTQMELKFSEEEKDSVCLIHWKGATDQADTALTQSHGFRQVTKRNTLSIVWWAIEWVI</sequence>
<reference evidence="2" key="1">
    <citation type="journal article" date="2022" name="bioRxiv">
        <title>Sequencing and chromosome-scale assembly of the giantPleurodeles waltlgenome.</title>
        <authorList>
            <person name="Brown T."/>
            <person name="Elewa A."/>
            <person name="Iarovenko S."/>
            <person name="Subramanian E."/>
            <person name="Araus A.J."/>
            <person name="Petzold A."/>
            <person name="Susuki M."/>
            <person name="Suzuki K.-i.T."/>
            <person name="Hayashi T."/>
            <person name="Toyoda A."/>
            <person name="Oliveira C."/>
            <person name="Osipova E."/>
            <person name="Leigh N.D."/>
            <person name="Simon A."/>
            <person name="Yun M.H."/>
        </authorList>
    </citation>
    <scope>NUCLEOTIDE SEQUENCE</scope>
    <source>
        <strain evidence="2">20211129_DDA</strain>
        <tissue evidence="2">Liver</tissue>
    </source>
</reference>
<accession>A0AAV7N487</accession>
<dbReference type="Proteomes" id="UP001066276">
    <property type="component" value="Chromosome 9"/>
</dbReference>
<evidence type="ECO:0000313" key="3">
    <source>
        <dbReference type="Proteomes" id="UP001066276"/>
    </source>
</evidence>
<gene>
    <name evidence="2" type="ORF">NDU88_006508</name>
</gene>
<dbReference type="AlphaFoldDB" id="A0AAV7N487"/>
<feature type="region of interest" description="Disordered" evidence="1">
    <location>
        <begin position="34"/>
        <end position="68"/>
    </location>
</feature>
<evidence type="ECO:0000256" key="1">
    <source>
        <dbReference type="SAM" id="MobiDB-lite"/>
    </source>
</evidence>
<dbReference type="EMBL" id="JANPWB010000013">
    <property type="protein sequence ID" value="KAJ1109143.1"/>
    <property type="molecule type" value="Genomic_DNA"/>
</dbReference>
<organism evidence="2 3">
    <name type="scientific">Pleurodeles waltl</name>
    <name type="common">Iberian ribbed newt</name>
    <dbReference type="NCBI Taxonomy" id="8319"/>
    <lineage>
        <taxon>Eukaryota</taxon>
        <taxon>Metazoa</taxon>
        <taxon>Chordata</taxon>
        <taxon>Craniata</taxon>
        <taxon>Vertebrata</taxon>
        <taxon>Euteleostomi</taxon>
        <taxon>Amphibia</taxon>
        <taxon>Batrachia</taxon>
        <taxon>Caudata</taxon>
        <taxon>Salamandroidea</taxon>
        <taxon>Salamandridae</taxon>
        <taxon>Pleurodelinae</taxon>
        <taxon>Pleurodeles</taxon>
    </lineage>
</organism>
<protein>
    <submittedName>
        <fullName evidence="2">Uncharacterized protein</fullName>
    </submittedName>
</protein>
<evidence type="ECO:0000313" key="2">
    <source>
        <dbReference type="EMBL" id="KAJ1109143.1"/>
    </source>
</evidence>
<comment type="caution">
    <text evidence="2">The sequence shown here is derived from an EMBL/GenBank/DDBJ whole genome shotgun (WGS) entry which is preliminary data.</text>
</comment>
<proteinExistence type="predicted"/>